<accession>A0ABX0K6G0</accession>
<dbReference type="PROSITE" id="PS00445">
    <property type="entry name" value="FGGY_KINASES_2"/>
    <property type="match status" value="1"/>
</dbReference>
<name>A0ABX0K6G0_9PROT</name>
<evidence type="ECO:0000256" key="3">
    <source>
        <dbReference type="ARBA" id="ARBA00022741"/>
    </source>
</evidence>
<evidence type="ECO:0000313" key="11">
    <source>
        <dbReference type="Proteomes" id="UP000631653"/>
    </source>
</evidence>
<protein>
    <recommendedName>
        <fullName evidence="6">ATP:glycerol 3-phosphotransferase</fullName>
    </recommendedName>
</protein>
<dbReference type="EMBL" id="WOSY01000008">
    <property type="protein sequence ID" value="NHN89004.1"/>
    <property type="molecule type" value="Genomic_DNA"/>
</dbReference>
<feature type="domain" description="Carbohydrate kinase FGGY C-terminal" evidence="9">
    <location>
        <begin position="245"/>
        <end position="426"/>
    </location>
</feature>
<gene>
    <name evidence="10" type="ORF">GOB81_10215</name>
</gene>
<proteinExistence type="inferred from homology"/>
<sequence length="477" mass="51485">MKSCLVIDQGTTGTKAYRVWSDGRMEFVARRTHRQSLPEPGRVEHDAEEILTHLQEIIEVAGPVEALALANQGETVVAWDARTGAPVGPAIVWQDTRTSDVVARMKEDGLEPEVMARSGLPLDCYFSASRLRWYLDHVPQAKALQEQGWLRLGTSDAFFLDRLCAAFVTDVTTASRTSLMNIRTLQWDETVCRLFGVPMECLPAIRPTVGTFGCLRASGVPVVVSVVDQQAALYGHGLQKTGDVKITFGTGAFALALTGPELRVDAGEGLLPTVAWQFEGQPPVYALDGGILTAGAAVNWIESLGAAFSCTDSEALKDASAAAKGIFFLPALQGLGCPWWQRETRGMWAGLGLDAGPQDMARAVLEGIAFRAVQLVQTFEKTTGHVAARVSVDGGLVTNTWFTQFLADCLCSPVHVPGQVDVTAAGLGRFWLESEGEGRPVDGLWTVVSPHPGAVDPCWQERFDMLTRLAADWGSKS</sequence>
<organism evidence="10 11">
    <name type="scientific">Acetobacter conturbans</name>
    <dbReference type="NCBI Taxonomy" id="1737472"/>
    <lineage>
        <taxon>Bacteria</taxon>
        <taxon>Pseudomonadati</taxon>
        <taxon>Pseudomonadota</taxon>
        <taxon>Alphaproteobacteria</taxon>
        <taxon>Acetobacterales</taxon>
        <taxon>Acetobacteraceae</taxon>
        <taxon>Acetobacter</taxon>
    </lineage>
</organism>
<feature type="domain" description="Carbohydrate kinase FGGY N-terminal" evidence="8">
    <location>
        <begin position="5"/>
        <end position="235"/>
    </location>
</feature>
<dbReference type="Gene3D" id="3.30.420.40">
    <property type="match status" value="2"/>
</dbReference>
<dbReference type="InterPro" id="IPR000577">
    <property type="entry name" value="Carb_kinase_FGGY"/>
</dbReference>
<dbReference type="InterPro" id="IPR043129">
    <property type="entry name" value="ATPase_NBD"/>
</dbReference>
<dbReference type="Pfam" id="PF02782">
    <property type="entry name" value="FGGY_C"/>
    <property type="match status" value="1"/>
</dbReference>
<evidence type="ECO:0000256" key="4">
    <source>
        <dbReference type="ARBA" id="ARBA00022777"/>
    </source>
</evidence>
<dbReference type="GO" id="GO:0016301">
    <property type="term" value="F:kinase activity"/>
    <property type="evidence" value="ECO:0007669"/>
    <property type="project" value="UniProtKB-KW"/>
</dbReference>
<dbReference type="PIRSF" id="PIRSF000538">
    <property type="entry name" value="GlpK"/>
    <property type="match status" value="1"/>
</dbReference>
<keyword evidence="11" id="KW-1185">Reference proteome</keyword>
<comment type="similarity">
    <text evidence="1 7">Belongs to the FGGY kinase family.</text>
</comment>
<dbReference type="Pfam" id="PF00370">
    <property type="entry name" value="FGGY_N"/>
    <property type="match status" value="1"/>
</dbReference>
<dbReference type="PANTHER" id="PTHR10196">
    <property type="entry name" value="SUGAR KINASE"/>
    <property type="match status" value="1"/>
</dbReference>
<keyword evidence="5" id="KW-0067">ATP-binding</keyword>
<dbReference type="InterPro" id="IPR018484">
    <property type="entry name" value="FGGY_N"/>
</dbReference>
<evidence type="ECO:0000256" key="7">
    <source>
        <dbReference type="RuleBase" id="RU003733"/>
    </source>
</evidence>
<evidence type="ECO:0000256" key="1">
    <source>
        <dbReference type="ARBA" id="ARBA00009156"/>
    </source>
</evidence>
<dbReference type="PANTHER" id="PTHR10196:SF69">
    <property type="entry name" value="GLYCEROL KINASE"/>
    <property type="match status" value="1"/>
</dbReference>
<reference evidence="10 11" key="1">
    <citation type="journal article" date="2020" name="Int. J. Syst. Evol. Microbiol.">
        <title>Novel acetic acid bacteria from cider fermentations: Acetobacter conturbans sp. nov. and Acetobacter fallax sp. nov.</title>
        <authorList>
            <person name="Sombolestani A.S."/>
            <person name="Cleenwerck I."/>
            <person name="Cnockaert M."/>
            <person name="Borremans W."/>
            <person name="Wieme A.D."/>
            <person name="De Vuyst L."/>
            <person name="Vandamme P."/>
        </authorList>
    </citation>
    <scope>NUCLEOTIDE SEQUENCE [LARGE SCALE GENOMIC DNA]</scope>
    <source>
        <strain evidence="10 11">LMG 1627</strain>
    </source>
</reference>
<dbReference type="SUPFAM" id="SSF53067">
    <property type="entry name" value="Actin-like ATPase domain"/>
    <property type="match status" value="2"/>
</dbReference>
<evidence type="ECO:0000256" key="6">
    <source>
        <dbReference type="ARBA" id="ARBA00043149"/>
    </source>
</evidence>
<evidence type="ECO:0000313" key="10">
    <source>
        <dbReference type="EMBL" id="NHN89004.1"/>
    </source>
</evidence>
<comment type="caution">
    <text evidence="10">The sequence shown here is derived from an EMBL/GenBank/DDBJ whole genome shotgun (WGS) entry which is preliminary data.</text>
</comment>
<keyword evidence="3" id="KW-0547">Nucleotide-binding</keyword>
<dbReference type="InterPro" id="IPR018485">
    <property type="entry name" value="FGGY_C"/>
</dbReference>
<evidence type="ECO:0000259" key="8">
    <source>
        <dbReference type="Pfam" id="PF00370"/>
    </source>
</evidence>
<keyword evidence="2 7" id="KW-0808">Transferase</keyword>
<dbReference type="InterPro" id="IPR018483">
    <property type="entry name" value="Carb_kinase_FGGY_CS"/>
</dbReference>
<dbReference type="Proteomes" id="UP000631653">
    <property type="component" value="Unassembled WGS sequence"/>
</dbReference>
<dbReference type="RefSeq" id="WP_173570308.1">
    <property type="nucleotide sequence ID" value="NZ_WOSY01000008.1"/>
</dbReference>
<evidence type="ECO:0000256" key="5">
    <source>
        <dbReference type="ARBA" id="ARBA00022840"/>
    </source>
</evidence>
<evidence type="ECO:0000259" key="9">
    <source>
        <dbReference type="Pfam" id="PF02782"/>
    </source>
</evidence>
<keyword evidence="4 7" id="KW-0418">Kinase</keyword>
<evidence type="ECO:0000256" key="2">
    <source>
        <dbReference type="ARBA" id="ARBA00022679"/>
    </source>
</evidence>